<dbReference type="InterPro" id="IPR050723">
    <property type="entry name" value="CFA/CMAS"/>
</dbReference>
<evidence type="ECO:0000313" key="6">
    <source>
        <dbReference type="EMBL" id="MFC0543116.1"/>
    </source>
</evidence>
<dbReference type="RefSeq" id="WP_273941513.1">
    <property type="nucleotide sequence ID" value="NZ_CP097263.1"/>
</dbReference>
<keyword evidence="7" id="KW-1185">Reference proteome</keyword>
<dbReference type="CDD" id="cd02440">
    <property type="entry name" value="AdoMet_MTases"/>
    <property type="match status" value="1"/>
</dbReference>
<comment type="caution">
    <text evidence="6">The sequence shown here is derived from an EMBL/GenBank/DDBJ whole genome shotgun (WGS) entry which is preliminary data.</text>
</comment>
<dbReference type="Pfam" id="PF02353">
    <property type="entry name" value="CMAS"/>
    <property type="match status" value="1"/>
</dbReference>
<evidence type="ECO:0000256" key="3">
    <source>
        <dbReference type="ARBA" id="ARBA00022679"/>
    </source>
</evidence>
<evidence type="ECO:0000256" key="4">
    <source>
        <dbReference type="ARBA" id="ARBA00022691"/>
    </source>
</evidence>
<organism evidence="6 7">
    <name type="scientific">Kutzneria chonburiensis</name>
    <dbReference type="NCBI Taxonomy" id="1483604"/>
    <lineage>
        <taxon>Bacteria</taxon>
        <taxon>Bacillati</taxon>
        <taxon>Actinomycetota</taxon>
        <taxon>Actinomycetes</taxon>
        <taxon>Pseudonocardiales</taxon>
        <taxon>Pseudonocardiaceae</taxon>
        <taxon>Kutzneria</taxon>
    </lineage>
</organism>
<dbReference type="EMBL" id="JBHLUD010000004">
    <property type="protein sequence ID" value="MFC0543116.1"/>
    <property type="molecule type" value="Genomic_DNA"/>
</dbReference>
<dbReference type="SUPFAM" id="SSF53335">
    <property type="entry name" value="S-adenosyl-L-methionine-dependent methyltransferases"/>
    <property type="match status" value="1"/>
</dbReference>
<evidence type="ECO:0000313" key="7">
    <source>
        <dbReference type="Proteomes" id="UP001589810"/>
    </source>
</evidence>
<proteinExistence type="inferred from homology"/>
<dbReference type="EC" id="2.1.1.-" evidence="6"/>
<keyword evidence="3 6" id="KW-0808">Transferase</keyword>
<dbReference type="GO" id="GO:0008168">
    <property type="term" value="F:methyltransferase activity"/>
    <property type="evidence" value="ECO:0007669"/>
    <property type="project" value="UniProtKB-KW"/>
</dbReference>
<dbReference type="Gene3D" id="3.40.50.150">
    <property type="entry name" value="Vaccinia Virus protein VP39"/>
    <property type="match status" value="1"/>
</dbReference>
<gene>
    <name evidence="6" type="ORF">ACFFH7_16570</name>
</gene>
<dbReference type="PANTHER" id="PTHR43667">
    <property type="entry name" value="CYCLOPROPANE-FATTY-ACYL-PHOSPHOLIPID SYNTHASE"/>
    <property type="match status" value="1"/>
</dbReference>
<protein>
    <submittedName>
        <fullName evidence="6">Class I SAM-dependent methyltransferase</fullName>
        <ecNumber evidence="6">2.1.1.-</ecNumber>
    </submittedName>
</protein>
<dbReference type="InterPro" id="IPR003333">
    <property type="entry name" value="CMAS"/>
</dbReference>
<dbReference type="PIRSF" id="PIRSF003085">
    <property type="entry name" value="CMAS"/>
    <property type="match status" value="1"/>
</dbReference>
<name>A0ABV6MTF9_9PSEU</name>
<evidence type="ECO:0000256" key="1">
    <source>
        <dbReference type="ARBA" id="ARBA00010815"/>
    </source>
</evidence>
<reference evidence="6 7" key="1">
    <citation type="submission" date="2024-09" db="EMBL/GenBank/DDBJ databases">
        <authorList>
            <person name="Sun Q."/>
            <person name="Mori K."/>
        </authorList>
    </citation>
    <scope>NUCLEOTIDE SEQUENCE [LARGE SCALE GENOMIC DNA]</scope>
    <source>
        <strain evidence="6 7">TBRC 1432</strain>
    </source>
</reference>
<keyword evidence="2 6" id="KW-0489">Methyltransferase</keyword>
<keyword evidence="5" id="KW-0443">Lipid metabolism</keyword>
<dbReference type="PANTHER" id="PTHR43667:SF2">
    <property type="entry name" value="FATTY ACID C-METHYL TRANSFERASE"/>
    <property type="match status" value="1"/>
</dbReference>
<dbReference type="Proteomes" id="UP001589810">
    <property type="component" value="Unassembled WGS sequence"/>
</dbReference>
<dbReference type="GO" id="GO:0032259">
    <property type="term" value="P:methylation"/>
    <property type="evidence" value="ECO:0007669"/>
    <property type="project" value="UniProtKB-KW"/>
</dbReference>
<dbReference type="InterPro" id="IPR029063">
    <property type="entry name" value="SAM-dependent_MTases_sf"/>
</dbReference>
<evidence type="ECO:0000256" key="5">
    <source>
        <dbReference type="ARBA" id="ARBA00023098"/>
    </source>
</evidence>
<comment type="similarity">
    <text evidence="1">Belongs to the CFA/CMAS family.</text>
</comment>
<accession>A0ABV6MTF9</accession>
<evidence type="ECO:0000256" key="2">
    <source>
        <dbReference type="ARBA" id="ARBA00022603"/>
    </source>
</evidence>
<keyword evidence="4" id="KW-0949">S-adenosyl-L-methionine</keyword>
<sequence>MRRTEQATQVNLNWPHLRTVRRNPLRAKLAERLFRWTVRDLPLSVTLPDGTRFGKGAAGDPTLTVNDPEVFFSRTGRDRSLGFGEAYLLGAWDCGKSPLLEPAAADELVAWLAVYSEHLKAMETPLYYRLRSLLHLAHPLSQRNSEEGALANVQAHYDLNGRLFETFLDEAMIYSSAWFEPGDDLASAQRRKVDGILDLAQVGPGTRLLDIGSGFGGLALRAASERRADVVGLTLSESQLEYASTRARNAGLDGRVGFLLEDFRRHRGVYDAVVSVEMIEAVGSEYWVEYFQAVERHLKPGGFFGLQVITFPHRRMLAAKKDFSWVDRYIFPGGELPSLREINRILKAHTGMEMVATRRLSDSYAETLRQWRVRFVEAHDAVTALGFDETFCRLWVLYFAYFEAGFRSRYCDVWQVGIRKNASP</sequence>